<feature type="non-terminal residue" evidence="2">
    <location>
        <position position="162"/>
    </location>
</feature>
<protein>
    <submittedName>
        <fullName evidence="2">Uncharacterized protein</fullName>
    </submittedName>
</protein>
<organism evidence="2">
    <name type="scientific">Graphocephala atropunctata</name>
    <dbReference type="NCBI Taxonomy" id="36148"/>
    <lineage>
        <taxon>Eukaryota</taxon>
        <taxon>Metazoa</taxon>
        <taxon>Ecdysozoa</taxon>
        <taxon>Arthropoda</taxon>
        <taxon>Hexapoda</taxon>
        <taxon>Insecta</taxon>
        <taxon>Pterygota</taxon>
        <taxon>Neoptera</taxon>
        <taxon>Paraneoptera</taxon>
        <taxon>Hemiptera</taxon>
        <taxon>Auchenorrhyncha</taxon>
        <taxon>Membracoidea</taxon>
        <taxon>Cicadellidae</taxon>
        <taxon>Cicadellinae</taxon>
        <taxon>Cicadellini</taxon>
        <taxon>Graphocephala</taxon>
    </lineage>
</organism>
<feature type="compositionally biased region" description="Basic and acidic residues" evidence="1">
    <location>
        <begin position="84"/>
        <end position="93"/>
    </location>
</feature>
<feature type="compositionally biased region" description="Polar residues" evidence="1">
    <location>
        <begin position="144"/>
        <end position="154"/>
    </location>
</feature>
<accession>A0A1B6MAH8</accession>
<gene>
    <name evidence="2" type="ORF">g.16412</name>
</gene>
<feature type="region of interest" description="Disordered" evidence="1">
    <location>
        <begin position="84"/>
        <end position="113"/>
    </location>
</feature>
<name>A0A1B6MAH8_9HEMI</name>
<evidence type="ECO:0000313" key="2">
    <source>
        <dbReference type="EMBL" id="JAT32864.1"/>
    </source>
</evidence>
<dbReference type="AlphaFoldDB" id="A0A1B6MAH8"/>
<sequence>MTRFARAKGSKASNERREEDPTPWHVMRQQLADQLSNTGAETYENKTYNLKDLLKNRNDVKEEVWSEFDDFKGNGNHLLLKSEITKKKPEHSTEKKHKKERIHKNANDDSNEILDDMIEKEQLKIKKKPKNVCNPLENEGSEETCISNKISYNNSDKKRKIA</sequence>
<feature type="compositionally biased region" description="Basic residues" evidence="1">
    <location>
        <begin position="94"/>
        <end position="104"/>
    </location>
</feature>
<dbReference type="EMBL" id="GEBQ01007113">
    <property type="protein sequence ID" value="JAT32864.1"/>
    <property type="molecule type" value="Transcribed_RNA"/>
</dbReference>
<proteinExistence type="predicted"/>
<evidence type="ECO:0000256" key="1">
    <source>
        <dbReference type="SAM" id="MobiDB-lite"/>
    </source>
</evidence>
<feature type="region of interest" description="Disordered" evidence="1">
    <location>
        <begin position="1"/>
        <end position="25"/>
    </location>
</feature>
<feature type="region of interest" description="Disordered" evidence="1">
    <location>
        <begin position="128"/>
        <end position="162"/>
    </location>
</feature>
<feature type="compositionally biased region" description="Basic and acidic residues" evidence="1">
    <location>
        <begin position="13"/>
        <end position="22"/>
    </location>
</feature>
<reference evidence="2" key="1">
    <citation type="submission" date="2015-11" db="EMBL/GenBank/DDBJ databases">
        <title>De novo transcriptome assembly of four potential Pierce s Disease insect vectors from Arizona vineyards.</title>
        <authorList>
            <person name="Tassone E.E."/>
        </authorList>
    </citation>
    <scope>NUCLEOTIDE SEQUENCE</scope>
</reference>